<keyword evidence="6" id="KW-1185">Reference proteome</keyword>
<dbReference type="CDD" id="cd02440">
    <property type="entry name" value="AdoMet_MTases"/>
    <property type="match status" value="1"/>
</dbReference>
<dbReference type="RefSeq" id="WP_070356326.1">
    <property type="nucleotide sequence ID" value="NZ_CP043474.1"/>
</dbReference>
<dbReference type="PANTHER" id="PTHR43464:SF19">
    <property type="entry name" value="UBIQUINONE BIOSYNTHESIS O-METHYLTRANSFERASE, MITOCHONDRIAL"/>
    <property type="match status" value="1"/>
</dbReference>
<keyword evidence="2 5" id="KW-0808">Transferase</keyword>
<evidence type="ECO:0000256" key="3">
    <source>
        <dbReference type="ARBA" id="ARBA00022691"/>
    </source>
</evidence>
<comment type="caution">
    <text evidence="5">The sequence shown here is derived from an EMBL/GenBank/DDBJ whole genome shotgun (WGS) entry which is preliminary data.</text>
</comment>
<accession>A0A1E8PWK6</accession>
<dbReference type="SUPFAM" id="SSF53335">
    <property type="entry name" value="S-adenosyl-L-methionine-dependent methyltransferases"/>
    <property type="match status" value="1"/>
</dbReference>
<evidence type="ECO:0000256" key="2">
    <source>
        <dbReference type="ARBA" id="ARBA00022679"/>
    </source>
</evidence>
<protein>
    <submittedName>
        <fullName evidence="5">SAM-dependent methyltransferase</fullName>
    </submittedName>
</protein>
<evidence type="ECO:0000256" key="1">
    <source>
        <dbReference type="ARBA" id="ARBA00022603"/>
    </source>
</evidence>
<organism evidence="5 6">
    <name type="scientific">Mycolicibacterium grossiae</name>
    <dbReference type="NCBI Taxonomy" id="1552759"/>
    <lineage>
        <taxon>Bacteria</taxon>
        <taxon>Bacillati</taxon>
        <taxon>Actinomycetota</taxon>
        <taxon>Actinomycetes</taxon>
        <taxon>Mycobacteriales</taxon>
        <taxon>Mycobacteriaceae</taxon>
        <taxon>Mycolicibacterium</taxon>
    </lineage>
</organism>
<evidence type="ECO:0000313" key="5">
    <source>
        <dbReference type="EMBL" id="OFJ50446.1"/>
    </source>
</evidence>
<reference evidence="5 6" key="1">
    <citation type="submission" date="2016-09" db="EMBL/GenBank/DDBJ databases">
        <title>genome sequence of Mycobacterium sp. 739 SCH.</title>
        <authorList>
            <person name="Greninger A.L."/>
            <person name="Qin X."/>
            <person name="Jerome K."/>
            <person name="Vora S."/>
            <person name="Quinn K."/>
        </authorList>
    </citation>
    <scope>NUCLEOTIDE SEQUENCE [LARGE SCALE GENOMIC DNA]</scope>
    <source>
        <strain evidence="5 6">SCH</strain>
    </source>
</reference>
<dbReference type="GO" id="GO:0008168">
    <property type="term" value="F:methyltransferase activity"/>
    <property type="evidence" value="ECO:0007669"/>
    <property type="project" value="UniProtKB-KW"/>
</dbReference>
<dbReference type="GO" id="GO:0032259">
    <property type="term" value="P:methylation"/>
    <property type="evidence" value="ECO:0007669"/>
    <property type="project" value="UniProtKB-KW"/>
</dbReference>
<dbReference type="PANTHER" id="PTHR43464">
    <property type="entry name" value="METHYLTRANSFERASE"/>
    <property type="match status" value="1"/>
</dbReference>
<dbReference type="Gene3D" id="3.40.50.150">
    <property type="entry name" value="Vaccinia Virus protein VP39"/>
    <property type="match status" value="1"/>
</dbReference>
<keyword evidence="1 5" id="KW-0489">Methyltransferase</keyword>
<name>A0A1E8PWK6_9MYCO</name>
<dbReference type="InterPro" id="IPR041698">
    <property type="entry name" value="Methyltransf_25"/>
</dbReference>
<dbReference type="InterPro" id="IPR029063">
    <property type="entry name" value="SAM-dependent_MTases_sf"/>
</dbReference>
<evidence type="ECO:0000259" key="4">
    <source>
        <dbReference type="Pfam" id="PF13649"/>
    </source>
</evidence>
<proteinExistence type="predicted"/>
<sequence length="211" mass="22340">MSTRWQRTDAPRGDDYDARWRVLSERGESVHGEADLVEHLLRSSGGRRVLDAGCGTGRVAVELATRGFDVVGVDVDAAMLASARAKAPDLAWFEADLLDVAAILGDAAPFDLVVLAGNVMIFLDPGTEPAALATLAARLAPGGLLIAGFGVRPDRLPLAAYDEYAARAGLRLVDRWSTWDRAAYAGGDYAVSVHAVSVHAKSAATERAVSR</sequence>
<gene>
    <name evidence="5" type="ORF">BEL07_28205</name>
</gene>
<dbReference type="OrthoDB" id="7062303at2"/>
<dbReference type="AlphaFoldDB" id="A0A1E8PWK6"/>
<dbReference type="Pfam" id="PF13649">
    <property type="entry name" value="Methyltransf_25"/>
    <property type="match status" value="1"/>
</dbReference>
<feature type="domain" description="Methyltransferase" evidence="4">
    <location>
        <begin position="49"/>
        <end position="143"/>
    </location>
</feature>
<evidence type="ECO:0000313" key="6">
    <source>
        <dbReference type="Proteomes" id="UP000178953"/>
    </source>
</evidence>
<dbReference type="EMBL" id="MCHX01000128">
    <property type="protein sequence ID" value="OFJ50446.1"/>
    <property type="molecule type" value="Genomic_DNA"/>
</dbReference>
<keyword evidence="3" id="KW-0949">S-adenosyl-L-methionine</keyword>
<dbReference type="Proteomes" id="UP000178953">
    <property type="component" value="Unassembled WGS sequence"/>
</dbReference>